<feature type="region of interest" description="Disordered" evidence="1">
    <location>
        <begin position="952"/>
        <end position="990"/>
    </location>
</feature>
<reference evidence="2" key="1">
    <citation type="submission" date="2023-10" db="EMBL/GenBank/DDBJ databases">
        <authorList>
            <person name="Chen Y."/>
            <person name="Shah S."/>
            <person name="Dougan E. K."/>
            <person name="Thang M."/>
            <person name="Chan C."/>
        </authorList>
    </citation>
    <scope>NUCLEOTIDE SEQUENCE [LARGE SCALE GENOMIC DNA]</scope>
</reference>
<proteinExistence type="predicted"/>
<feature type="compositionally biased region" description="Basic and acidic residues" evidence="1">
    <location>
        <begin position="7"/>
        <end position="38"/>
    </location>
</feature>
<organism evidence="2 3">
    <name type="scientific">Prorocentrum cordatum</name>
    <dbReference type="NCBI Taxonomy" id="2364126"/>
    <lineage>
        <taxon>Eukaryota</taxon>
        <taxon>Sar</taxon>
        <taxon>Alveolata</taxon>
        <taxon>Dinophyceae</taxon>
        <taxon>Prorocentrales</taxon>
        <taxon>Prorocentraceae</taxon>
        <taxon>Prorocentrum</taxon>
    </lineage>
</organism>
<protein>
    <submittedName>
        <fullName evidence="2">Uncharacterized protein</fullName>
    </submittedName>
</protein>
<comment type="caution">
    <text evidence="2">The sequence shown here is derived from an EMBL/GenBank/DDBJ whole genome shotgun (WGS) entry which is preliminary data.</text>
</comment>
<feature type="non-terminal residue" evidence="2">
    <location>
        <position position="1002"/>
    </location>
</feature>
<gene>
    <name evidence="2" type="ORF">PCOR1329_LOCUS832</name>
</gene>
<accession>A0ABN9PDG6</accession>
<evidence type="ECO:0000313" key="3">
    <source>
        <dbReference type="Proteomes" id="UP001189429"/>
    </source>
</evidence>
<dbReference type="Proteomes" id="UP001189429">
    <property type="component" value="Unassembled WGS sequence"/>
</dbReference>
<sequence>MGKPKKHTDAGASDKKRKAQDEPENTHGYEKHAPEDVKQPLWWPKGEKCAKTGLLTPMGHECGNCLYTRKRYYPTGTAQATVNGMIEAGGEASERHERLRQDNASGECKYVKTEAANTKVKSVIQSEQFSEGFEEGHAIELKSFARERNLSFPTEQMLVDYITGSLGMEVEMGKKGVLVVNVPDMPHGAQYKYRKGVKDSAKKIVEEKHGVLWNRKFKSRDYENAPTKLAARATKVAAIADDAEAAETAEKLFKLSVGLTTQKKAIEASRQNPQDYVEKLDSLPCDFIDIFGKCSETVRVNMLSATSFTLLGLGGDGCEVMALKVAKLMEVKGMFSAGALKASGCDDRFVSSCQQNLVQGFIDKVVKKRREDFVKIMSCCSAVIGKVNLAELDLDNTMIDETAGWNSQCTADLYALEYFGRVLAQDADDRLPRDLRIEGVALRSRVSKLSARLRCLTRVSGGSSSMAKIAWEMIPDIGTGDSCRRLDTEVVDEDTDSQQAVECTFGLLQEIAGSESVKTFANFLDGIGDENDSEIEQLINLRDDLVKNLFSGQTLITLYSGGLQQLASTIYCDGIGNGGAIKEALEQMDSDADIFRVLASVASTLMMFELSSVYRAIVKETNDRRLLAVKVNETMVMSAKKCDESILTHWSEIWEAEASIKSAARVTDDKQISSFQLICDVLSALSAENLIISVVKAIVGSPGCQLVTQNFIAVVSELVGSLPAQVKVLVDSAKAFKTIRQGAEQLIAGKSIGCMQSTAALTLIQSLVEPVSAMAEIPGWKRALKEEWATAFQGVAGQLDIIQVEGFSKKYRDEEKVIGLVDAWSFDANMWLASSTRDDKRTAEFKLTESYTIGLPPAARVIEELSKVVGSLQWLSAVESALLRALIEKLPEIKILIREAAVLMATMMLANSLLTKKAVPTTNKYAADKLSVSVADLPNSLQVKLNDFEAGLEEGNGGPHAGPDSTTGSPTAESKSTEVASADKSSKPSKPLLKLKIAPVSA</sequence>
<keyword evidence="3" id="KW-1185">Reference proteome</keyword>
<name>A0ABN9PDG6_9DINO</name>
<evidence type="ECO:0000256" key="1">
    <source>
        <dbReference type="SAM" id="MobiDB-lite"/>
    </source>
</evidence>
<evidence type="ECO:0000313" key="2">
    <source>
        <dbReference type="EMBL" id="CAK0789183.1"/>
    </source>
</evidence>
<feature type="region of interest" description="Disordered" evidence="1">
    <location>
        <begin position="1"/>
        <end position="39"/>
    </location>
</feature>
<feature type="compositionally biased region" description="Polar residues" evidence="1">
    <location>
        <begin position="964"/>
        <end position="979"/>
    </location>
</feature>
<dbReference type="EMBL" id="CAUYUJ010000192">
    <property type="protein sequence ID" value="CAK0789183.1"/>
    <property type="molecule type" value="Genomic_DNA"/>
</dbReference>